<name>A0ABD1Q764_9LAMI</name>
<keyword evidence="2" id="KW-1185">Reference proteome</keyword>
<dbReference type="EMBL" id="JBFOLK010000012">
    <property type="protein sequence ID" value="KAL2471443.1"/>
    <property type="molecule type" value="Genomic_DNA"/>
</dbReference>
<dbReference type="Proteomes" id="UP001604336">
    <property type="component" value="Unassembled WGS sequence"/>
</dbReference>
<gene>
    <name evidence="1" type="ORF">Adt_39579</name>
</gene>
<sequence length="147" mass="16981">MRLRKTSSRKQIWSGENRDQTLAVTWESGYLVVLLSRESQLSVFQVNEYCFCEEGITQGWLLELEKLKEDQTGHDAIDADDGIDLTHLEVYPIVVDEADECTGDEVEMLHDVSFFPKRCFWFVDVYKLSTEKSKYLGGKLSHIILII</sequence>
<protein>
    <submittedName>
        <fullName evidence="1">Uncharacterized protein</fullName>
    </submittedName>
</protein>
<organism evidence="1 2">
    <name type="scientific">Abeliophyllum distichum</name>
    <dbReference type="NCBI Taxonomy" id="126358"/>
    <lineage>
        <taxon>Eukaryota</taxon>
        <taxon>Viridiplantae</taxon>
        <taxon>Streptophyta</taxon>
        <taxon>Embryophyta</taxon>
        <taxon>Tracheophyta</taxon>
        <taxon>Spermatophyta</taxon>
        <taxon>Magnoliopsida</taxon>
        <taxon>eudicotyledons</taxon>
        <taxon>Gunneridae</taxon>
        <taxon>Pentapetalae</taxon>
        <taxon>asterids</taxon>
        <taxon>lamiids</taxon>
        <taxon>Lamiales</taxon>
        <taxon>Oleaceae</taxon>
        <taxon>Forsythieae</taxon>
        <taxon>Abeliophyllum</taxon>
    </lineage>
</organism>
<evidence type="ECO:0000313" key="1">
    <source>
        <dbReference type="EMBL" id="KAL2471443.1"/>
    </source>
</evidence>
<accession>A0ABD1Q764</accession>
<evidence type="ECO:0000313" key="2">
    <source>
        <dbReference type="Proteomes" id="UP001604336"/>
    </source>
</evidence>
<proteinExistence type="predicted"/>
<reference evidence="2" key="1">
    <citation type="submission" date="2024-07" db="EMBL/GenBank/DDBJ databases">
        <title>Two chromosome-level genome assemblies of Korean endemic species Abeliophyllum distichum and Forsythia ovata (Oleaceae).</title>
        <authorList>
            <person name="Jang H."/>
        </authorList>
    </citation>
    <scope>NUCLEOTIDE SEQUENCE [LARGE SCALE GENOMIC DNA]</scope>
</reference>
<dbReference type="AlphaFoldDB" id="A0ABD1Q764"/>
<comment type="caution">
    <text evidence="1">The sequence shown here is derived from an EMBL/GenBank/DDBJ whole genome shotgun (WGS) entry which is preliminary data.</text>
</comment>